<protein>
    <submittedName>
        <fullName evidence="1">Uncharacterized protein</fullName>
    </submittedName>
</protein>
<evidence type="ECO:0000313" key="2">
    <source>
        <dbReference type="Proteomes" id="UP001283361"/>
    </source>
</evidence>
<organism evidence="1 2">
    <name type="scientific">Elysia crispata</name>
    <name type="common">lettuce slug</name>
    <dbReference type="NCBI Taxonomy" id="231223"/>
    <lineage>
        <taxon>Eukaryota</taxon>
        <taxon>Metazoa</taxon>
        <taxon>Spiralia</taxon>
        <taxon>Lophotrochozoa</taxon>
        <taxon>Mollusca</taxon>
        <taxon>Gastropoda</taxon>
        <taxon>Heterobranchia</taxon>
        <taxon>Euthyneura</taxon>
        <taxon>Panpulmonata</taxon>
        <taxon>Sacoglossa</taxon>
        <taxon>Placobranchoidea</taxon>
        <taxon>Plakobranchidae</taxon>
        <taxon>Elysia</taxon>
    </lineage>
</organism>
<sequence>MSYTHSKFLTAWVVVTIEPWSVLQRRKSKRKTRRNSMRADWALCSKTSNQRLCDIEDLDIEKFNENGTATILKVLKLAYPKELSLARGGTKAWRLFNDLSGEIKRTNRKLTKGEVGNLADDEKVQKHLTILRICQQSHQAN</sequence>
<name>A0AAE1DKC4_9GAST</name>
<evidence type="ECO:0000313" key="1">
    <source>
        <dbReference type="EMBL" id="KAK3773642.1"/>
    </source>
</evidence>
<accession>A0AAE1DKC4</accession>
<reference evidence="1" key="1">
    <citation type="journal article" date="2023" name="G3 (Bethesda)">
        <title>A reference genome for the long-term kleptoplast-retaining sea slug Elysia crispata morphotype clarki.</title>
        <authorList>
            <person name="Eastman K.E."/>
            <person name="Pendleton A.L."/>
            <person name="Shaikh M.A."/>
            <person name="Suttiyut T."/>
            <person name="Ogas R."/>
            <person name="Tomko P."/>
            <person name="Gavelis G."/>
            <person name="Widhalm J.R."/>
            <person name="Wisecaver J.H."/>
        </authorList>
    </citation>
    <scope>NUCLEOTIDE SEQUENCE</scope>
    <source>
        <strain evidence="1">ECLA1</strain>
    </source>
</reference>
<comment type="caution">
    <text evidence="1">The sequence shown here is derived from an EMBL/GenBank/DDBJ whole genome shotgun (WGS) entry which is preliminary data.</text>
</comment>
<dbReference type="AlphaFoldDB" id="A0AAE1DKC4"/>
<proteinExistence type="predicted"/>
<keyword evidence="2" id="KW-1185">Reference proteome</keyword>
<gene>
    <name evidence="1" type="ORF">RRG08_000343</name>
</gene>
<dbReference type="Proteomes" id="UP001283361">
    <property type="component" value="Unassembled WGS sequence"/>
</dbReference>
<dbReference type="EMBL" id="JAWDGP010003521">
    <property type="protein sequence ID" value="KAK3773642.1"/>
    <property type="molecule type" value="Genomic_DNA"/>
</dbReference>